<dbReference type="InterPro" id="IPR003673">
    <property type="entry name" value="CoA-Trfase_fam_III"/>
</dbReference>
<dbReference type="Gene3D" id="3.40.50.10540">
    <property type="entry name" value="Crotonobetainyl-coa:carnitine coa-transferase, domain 1"/>
    <property type="match status" value="1"/>
</dbReference>
<dbReference type="GO" id="GO:0003824">
    <property type="term" value="F:catalytic activity"/>
    <property type="evidence" value="ECO:0007669"/>
    <property type="project" value="InterPro"/>
</dbReference>
<evidence type="ECO:0000313" key="1">
    <source>
        <dbReference type="EMBL" id="SVC70265.1"/>
    </source>
</evidence>
<gene>
    <name evidence="1" type="ORF">METZ01_LOCUS323119</name>
</gene>
<proteinExistence type="predicted"/>
<dbReference type="SUPFAM" id="SSF89796">
    <property type="entry name" value="CoA-transferase family III (CaiB/BaiF)"/>
    <property type="match status" value="1"/>
</dbReference>
<dbReference type="EMBL" id="UINC01105952">
    <property type="protein sequence ID" value="SVC70265.1"/>
    <property type="molecule type" value="Genomic_DNA"/>
</dbReference>
<sequence>MTVLRKWVASKDAEPFFHEAQSRHYPYGLVMKPNEVANNPHLQDRDWWKEYPTGNSAAKGPGDPYQFSRSSLSKPTKQITYQVLSENILNTIGWV</sequence>
<accession>A0A382PCC7</accession>
<dbReference type="InterPro" id="IPR023606">
    <property type="entry name" value="CoA-Trfase_III_dom_1_sf"/>
</dbReference>
<dbReference type="AlphaFoldDB" id="A0A382PCC7"/>
<dbReference type="Gene3D" id="3.30.1540.10">
    <property type="entry name" value="formyl-coa transferase, domain 3"/>
    <property type="match status" value="1"/>
</dbReference>
<organism evidence="1">
    <name type="scientific">marine metagenome</name>
    <dbReference type="NCBI Taxonomy" id="408172"/>
    <lineage>
        <taxon>unclassified sequences</taxon>
        <taxon>metagenomes</taxon>
        <taxon>ecological metagenomes</taxon>
    </lineage>
</organism>
<reference evidence="1" key="1">
    <citation type="submission" date="2018-05" db="EMBL/GenBank/DDBJ databases">
        <authorList>
            <person name="Lanie J.A."/>
            <person name="Ng W.-L."/>
            <person name="Kazmierczak K.M."/>
            <person name="Andrzejewski T.M."/>
            <person name="Davidsen T.M."/>
            <person name="Wayne K.J."/>
            <person name="Tettelin H."/>
            <person name="Glass J.I."/>
            <person name="Rusch D."/>
            <person name="Podicherti R."/>
            <person name="Tsui H.-C.T."/>
            <person name="Winkler M.E."/>
        </authorList>
    </citation>
    <scope>NUCLEOTIDE SEQUENCE</scope>
</reference>
<dbReference type="InterPro" id="IPR044855">
    <property type="entry name" value="CoA-Trfase_III_dom3_sf"/>
</dbReference>
<protein>
    <submittedName>
        <fullName evidence="1">Uncharacterized protein</fullName>
    </submittedName>
</protein>
<name>A0A382PCC7_9ZZZZ</name>
<dbReference type="Pfam" id="PF02515">
    <property type="entry name" value="CoA_transf_3"/>
    <property type="match status" value="1"/>
</dbReference>